<accession>A0A917WKD4</accession>
<dbReference type="SUPFAM" id="SSF50998">
    <property type="entry name" value="Quinoprotein alcohol dehydrogenase-like"/>
    <property type="match status" value="2"/>
</dbReference>
<dbReference type="PANTHER" id="PTHR34512:SF30">
    <property type="entry name" value="OUTER MEMBRANE PROTEIN ASSEMBLY FACTOR BAMB"/>
    <property type="match status" value="1"/>
</dbReference>
<evidence type="ECO:0000259" key="1">
    <source>
        <dbReference type="Pfam" id="PF13360"/>
    </source>
</evidence>
<dbReference type="PANTHER" id="PTHR34512">
    <property type="entry name" value="CELL SURFACE PROTEIN"/>
    <property type="match status" value="1"/>
</dbReference>
<dbReference type="AlphaFoldDB" id="A0A917WKD4"/>
<dbReference type="InterPro" id="IPR011047">
    <property type="entry name" value="Quinoprotein_ADH-like_sf"/>
</dbReference>
<dbReference type="InterPro" id="IPR002372">
    <property type="entry name" value="PQQ_rpt_dom"/>
</dbReference>
<sequence>MAEAGVLSRAPLGAHLRFGLRAGLVGSLILLAGCGENEVLLPGKREDPRAVLQTEGPDEAQAPNRAVPIRLPAPSVNAAWLQGPGTPATRNTHPALSAAPQLIWSAPIGAGDGRRQRITADPVVSGGRIYAMDSESQVTATSTGGQTLWSRSLVPARDGATDAVGGGLALGGGKLFATSGFGELTAMDAATGAILWQQKLDSVGNGAPTYMNGVVYLVGGDGTGWAVDAGNGRIRWQLASAPTINALVGGSAPAVTDTFVIFPYASGEITAAFREGGLRRWDNVVAGRRPGVARANVNAVSGDPVVVGDTVYAGTLSGRLAAIGLGNGEPAWTAGEGPLSPVTVIGGSVFLISDRNELVRLDAATGERIWGTELPFFTRARPRKQAEIFGHYGPVVAGGRVIVASNDGQLRFFDPTNGALVRSIEIPGGATSDPVVAGGTLYVVSADGKLLAYR</sequence>
<organism evidence="2 3">
    <name type="scientific">Pseudooceanicola nanhaiensis</name>
    <dbReference type="NCBI Taxonomy" id="375761"/>
    <lineage>
        <taxon>Bacteria</taxon>
        <taxon>Pseudomonadati</taxon>
        <taxon>Pseudomonadota</taxon>
        <taxon>Alphaproteobacteria</taxon>
        <taxon>Rhodobacterales</taxon>
        <taxon>Paracoccaceae</taxon>
        <taxon>Pseudooceanicola</taxon>
    </lineage>
</organism>
<dbReference type="SMART" id="SM00564">
    <property type="entry name" value="PQQ"/>
    <property type="match status" value="6"/>
</dbReference>
<dbReference type="EMBL" id="BMLF01000003">
    <property type="protein sequence ID" value="GGM11496.1"/>
    <property type="molecule type" value="Genomic_DNA"/>
</dbReference>
<gene>
    <name evidence="2" type="ORF">GCM10011534_36900</name>
</gene>
<dbReference type="RefSeq" id="WP_084178509.1">
    <property type="nucleotide sequence ID" value="NZ_BMLF01000003.1"/>
</dbReference>
<proteinExistence type="predicted"/>
<name>A0A917WKD4_9RHOB</name>
<dbReference type="InterPro" id="IPR015943">
    <property type="entry name" value="WD40/YVTN_repeat-like_dom_sf"/>
</dbReference>
<dbReference type="InterPro" id="IPR018391">
    <property type="entry name" value="PQQ_b-propeller_rpt"/>
</dbReference>
<reference evidence="2" key="1">
    <citation type="journal article" date="2014" name="Int. J. Syst. Evol. Microbiol.">
        <title>Complete genome sequence of Corynebacterium casei LMG S-19264T (=DSM 44701T), isolated from a smear-ripened cheese.</title>
        <authorList>
            <consortium name="US DOE Joint Genome Institute (JGI-PGF)"/>
            <person name="Walter F."/>
            <person name="Albersmeier A."/>
            <person name="Kalinowski J."/>
            <person name="Ruckert C."/>
        </authorList>
    </citation>
    <scope>NUCLEOTIDE SEQUENCE</scope>
    <source>
        <strain evidence="2">CGMCC 1.6293</strain>
    </source>
</reference>
<evidence type="ECO:0000313" key="3">
    <source>
        <dbReference type="Proteomes" id="UP000649829"/>
    </source>
</evidence>
<comment type="caution">
    <text evidence="2">The sequence shown here is derived from an EMBL/GenBank/DDBJ whole genome shotgun (WGS) entry which is preliminary data.</text>
</comment>
<keyword evidence="3" id="KW-1185">Reference proteome</keyword>
<reference evidence="2" key="2">
    <citation type="submission" date="2020-09" db="EMBL/GenBank/DDBJ databases">
        <authorList>
            <person name="Sun Q."/>
            <person name="Zhou Y."/>
        </authorList>
    </citation>
    <scope>NUCLEOTIDE SEQUENCE</scope>
    <source>
        <strain evidence="2">CGMCC 1.6293</strain>
    </source>
</reference>
<feature type="domain" description="Pyrrolo-quinoline quinone repeat" evidence="1">
    <location>
        <begin position="393"/>
        <end position="453"/>
    </location>
</feature>
<dbReference type="Pfam" id="PF13360">
    <property type="entry name" value="PQQ_2"/>
    <property type="match status" value="2"/>
</dbReference>
<dbReference type="Gene3D" id="2.130.10.10">
    <property type="entry name" value="YVTN repeat-like/Quinoprotein amine dehydrogenase"/>
    <property type="match status" value="1"/>
</dbReference>
<evidence type="ECO:0000313" key="2">
    <source>
        <dbReference type="EMBL" id="GGM11496.1"/>
    </source>
</evidence>
<dbReference type="Proteomes" id="UP000649829">
    <property type="component" value="Unassembled WGS sequence"/>
</dbReference>
<feature type="domain" description="Pyrrolo-quinoline quinone repeat" evidence="1">
    <location>
        <begin position="135"/>
        <end position="371"/>
    </location>
</feature>
<protein>
    <submittedName>
        <fullName evidence="2">Pyrrolo-quinoline quinone</fullName>
    </submittedName>
</protein>